<dbReference type="VEuPathDB" id="FungiDB:MYCFIDRAFT_210272"/>
<reference evidence="1 2" key="1">
    <citation type="journal article" date="2012" name="PLoS Pathog.">
        <title>Diverse lifestyles and strategies of plant pathogenesis encoded in the genomes of eighteen Dothideomycetes fungi.</title>
        <authorList>
            <person name="Ohm R.A."/>
            <person name="Feau N."/>
            <person name="Henrissat B."/>
            <person name="Schoch C.L."/>
            <person name="Horwitz B.A."/>
            <person name="Barry K.W."/>
            <person name="Condon B.J."/>
            <person name="Copeland A.C."/>
            <person name="Dhillon B."/>
            <person name="Glaser F."/>
            <person name="Hesse C.N."/>
            <person name="Kosti I."/>
            <person name="LaButti K."/>
            <person name="Lindquist E.A."/>
            <person name="Lucas S."/>
            <person name="Salamov A.A."/>
            <person name="Bradshaw R.E."/>
            <person name="Ciuffetti L."/>
            <person name="Hamelin R.C."/>
            <person name="Kema G.H.J."/>
            <person name="Lawrence C."/>
            <person name="Scott J.A."/>
            <person name="Spatafora J.W."/>
            <person name="Turgeon B.G."/>
            <person name="de Wit P.J.G.M."/>
            <person name="Zhong S."/>
            <person name="Goodwin S.B."/>
            <person name="Grigoriev I.V."/>
        </authorList>
    </citation>
    <scope>NUCLEOTIDE SEQUENCE [LARGE SCALE GENOMIC DNA]</scope>
    <source>
        <strain evidence="1 2">CIRAD86</strain>
    </source>
</reference>
<dbReference type="PANTHER" id="PTHR37490:SF1">
    <property type="entry name" value="GLYCOSYLTRANSFERASE 2-LIKE DOMAIN-CONTAINING PROTEIN"/>
    <property type="match status" value="1"/>
</dbReference>
<dbReference type="RefSeq" id="XP_007923153.1">
    <property type="nucleotide sequence ID" value="XM_007924962.1"/>
</dbReference>
<dbReference type="HOGENOM" id="CLU_1111785_0_0_1"/>
<proteinExistence type="predicted"/>
<organism evidence="1 2">
    <name type="scientific">Pseudocercospora fijiensis (strain CIRAD86)</name>
    <name type="common">Black leaf streak disease fungus</name>
    <name type="synonym">Mycosphaerella fijiensis</name>
    <dbReference type="NCBI Taxonomy" id="383855"/>
    <lineage>
        <taxon>Eukaryota</taxon>
        <taxon>Fungi</taxon>
        <taxon>Dikarya</taxon>
        <taxon>Ascomycota</taxon>
        <taxon>Pezizomycotina</taxon>
        <taxon>Dothideomycetes</taxon>
        <taxon>Dothideomycetidae</taxon>
        <taxon>Mycosphaerellales</taxon>
        <taxon>Mycosphaerellaceae</taxon>
        <taxon>Pseudocercospora</taxon>
    </lineage>
</organism>
<sequence>MMRPLRGEADQAQERIWMWSSPGMDHVINTAALASQLRTTKDLSVRTVVYNKGTLNETELRSRFPADRELVIRNLDNVGREGHTYLSHLLGDSNDFSPHTMFIQAEPREHGYLQRRLQDYLVSNTGFLSLSYARNFCSDCDKCNDHSGWPVDGNVLRDVFERSNNGTSCGDISLTHRGQFVVSEERMKHSRCNGMEIETCLLSAGHVVVGGPMTYGNAALLKQRSQSVPHQSFVVKSIWFYVCTELRSGK</sequence>
<evidence type="ECO:0000313" key="2">
    <source>
        <dbReference type="Proteomes" id="UP000016932"/>
    </source>
</evidence>
<accession>M3ALW7</accession>
<dbReference type="AlphaFoldDB" id="M3ALW7"/>
<evidence type="ECO:0000313" key="1">
    <source>
        <dbReference type="EMBL" id="EME85591.1"/>
    </source>
</evidence>
<gene>
    <name evidence="1" type="ORF">MYCFIDRAFT_210272</name>
</gene>
<protein>
    <submittedName>
        <fullName evidence="1">Uncharacterized protein</fullName>
    </submittedName>
</protein>
<dbReference type="PANTHER" id="PTHR37490">
    <property type="entry name" value="EXPRESSED PROTEIN"/>
    <property type="match status" value="1"/>
</dbReference>
<keyword evidence="2" id="KW-1185">Reference proteome</keyword>
<dbReference type="OrthoDB" id="28755at2759"/>
<name>M3ALW7_PSEFD</name>
<dbReference type="EMBL" id="KB446556">
    <property type="protein sequence ID" value="EME85591.1"/>
    <property type="molecule type" value="Genomic_DNA"/>
</dbReference>
<dbReference type="GeneID" id="19337044"/>
<dbReference type="KEGG" id="pfj:MYCFIDRAFT_210272"/>
<dbReference type="Proteomes" id="UP000016932">
    <property type="component" value="Unassembled WGS sequence"/>
</dbReference>